<dbReference type="InterPro" id="IPR001647">
    <property type="entry name" value="HTH_TetR"/>
</dbReference>
<keyword evidence="6" id="KW-1185">Reference proteome</keyword>
<reference evidence="6" key="1">
    <citation type="journal article" date="2019" name="Int. J. Syst. Evol. Microbiol.">
        <title>The Global Catalogue of Microorganisms (GCM) 10K type strain sequencing project: providing services to taxonomists for standard genome sequencing and annotation.</title>
        <authorList>
            <consortium name="The Broad Institute Genomics Platform"/>
            <consortium name="The Broad Institute Genome Sequencing Center for Infectious Disease"/>
            <person name="Wu L."/>
            <person name="Ma J."/>
        </authorList>
    </citation>
    <scope>NUCLEOTIDE SEQUENCE [LARGE SCALE GENOMIC DNA]</scope>
    <source>
        <strain evidence="6">JCM 3325</strain>
    </source>
</reference>
<name>A0ABP5VHA7_9ACTN</name>
<feature type="region of interest" description="Disordered" evidence="3">
    <location>
        <begin position="1"/>
        <end position="21"/>
    </location>
</feature>
<dbReference type="PANTHER" id="PTHR30055">
    <property type="entry name" value="HTH-TYPE TRANSCRIPTIONAL REGULATOR RUTR"/>
    <property type="match status" value="1"/>
</dbReference>
<dbReference type="PANTHER" id="PTHR30055:SF146">
    <property type="entry name" value="HTH-TYPE TRANSCRIPTIONAL DUAL REGULATOR CECR"/>
    <property type="match status" value="1"/>
</dbReference>
<dbReference type="RefSeq" id="WP_344586759.1">
    <property type="nucleotide sequence ID" value="NZ_BAAARW010000002.1"/>
</dbReference>
<feature type="domain" description="HTH tetR-type" evidence="4">
    <location>
        <begin position="26"/>
        <end position="86"/>
    </location>
</feature>
<dbReference type="PROSITE" id="PS50977">
    <property type="entry name" value="HTH_TETR_2"/>
    <property type="match status" value="1"/>
</dbReference>
<feature type="DNA-binding region" description="H-T-H motif" evidence="2">
    <location>
        <begin position="49"/>
        <end position="68"/>
    </location>
</feature>
<sequence>MAEGSAGGGDTGATGPAPRDLSAEDLTARARIRDAALDLFAEHGVRGTTIRGVAAAAGVSPGLVQHHFGSKEGLRKACDEHAWDILRTNKFKALEGGMDDPQFMATAMATSLRMQRYMARALVDGSPGAAALFDEAVTMTEAILQEPWPGMNKPNTSDVHAYAATVVALVSGVMVLHEHLSRVLGANTLTVEGYPRMAKAMVEILADDLLTPELIEGTLAALRKAADRADTGGDGGA</sequence>
<dbReference type="Gene3D" id="1.10.357.10">
    <property type="entry name" value="Tetracycline Repressor, domain 2"/>
    <property type="match status" value="1"/>
</dbReference>
<dbReference type="Pfam" id="PF00440">
    <property type="entry name" value="TetR_N"/>
    <property type="match status" value="1"/>
</dbReference>
<evidence type="ECO:0000256" key="1">
    <source>
        <dbReference type="ARBA" id="ARBA00023125"/>
    </source>
</evidence>
<dbReference type="InterPro" id="IPR009057">
    <property type="entry name" value="Homeodomain-like_sf"/>
</dbReference>
<protein>
    <submittedName>
        <fullName evidence="5">TetR/AcrR family transcriptional regulator</fullName>
    </submittedName>
</protein>
<evidence type="ECO:0000256" key="2">
    <source>
        <dbReference type="PROSITE-ProRule" id="PRU00335"/>
    </source>
</evidence>
<dbReference type="InterPro" id="IPR050109">
    <property type="entry name" value="HTH-type_TetR-like_transc_reg"/>
</dbReference>
<evidence type="ECO:0000256" key="3">
    <source>
        <dbReference type="SAM" id="MobiDB-lite"/>
    </source>
</evidence>
<gene>
    <name evidence="5" type="ORF">GCM10010191_05810</name>
</gene>
<organism evidence="5 6">
    <name type="scientific">Actinomadura vinacea</name>
    <dbReference type="NCBI Taxonomy" id="115336"/>
    <lineage>
        <taxon>Bacteria</taxon>
        <taxon>Bacillati</taxon>
        <taxon>Actinomycetota</taxon>
        <taxon>Actinomycetes</taxon>
        <taxon>Streptosporangiales</taxon>
        <taxon>Thermomonosporaceae</taxon>
        <taxon>Actinomadura</taxon>
    </lineage>
</organism>
<dbReference type="Proteomes" id="UP001501231">
    <property type="component" value="Unassembled WGS sequence"/>
</dbReference>
<keyword evidence="1 2" id="KW-0238">DNA-binding</keyword>
<dbReference type="EMBL" id="BAAARW010000002">
    <property type="protein sequence ID" value="GAA2401377.1"/>
    <property type="molecule type" value="Genomic_DNA"/>
</dbReference>
<feature type="compositionally biased region" description="Gly residues" evidence="3">
    <location>
        <begin position="1"/>
        <end position="12"/>
    </location>
</feature>
<dbReference type="PRINTS" id="PR00455">
    <property type="entry name" value="HTHTETR"/>
</dbReference>
<evidence type="ECO:0000259" key="4">
    <source>
        <dbReference type="PROSITE" id="PS50977"/>
    </source>
</evidence>
<evidence type="ECO:0000313" key="6">
    <source>
        <dbReference type="Proteomes" id="UP001501231"/>
    </source>
</evidence>
<proteinExistence type="predicted"/>
<accession>A0ABP5VHA7</accession>
<comment type="caution">
    <text evidence="5">The sequence shown here is derived from an EMBL/GenBank/DDBJ whole genome shotgun (WGS) entry which is preliminary data.</text>
</comment>
<evidence type="ECO:0000313" key="5">
    <source>
        <dbReference type="EMBL" id="GAA2401377.1"/>
    </source>
</evidence>
<dbReference type="SUPFAM" id="SSF46689">
    <property type="entry name" value="Homeodomain-like"/>
    <property type="match status" value="1"/>
</dbReference>